<sequence length="79" mass="8740">MIRLLETTLETRGFTVKVGRDVRELTRGQLAFVGAAYREHGQSAGSLWIISPTRMDYVVILPLVIATANAVSDCMERTS</sequence>
<dbReference type="EMBL" id="CP016908">
    <property type="protein sequence ID" value="APR99899.1"/>
    <property type="molecule type" value="Genomic_DNA"/>
</dbReference>
<protein>
    <recommendedName>
        <fullName evidence="1">Heat-inducible transcription repressor HrcA C-terminal domain-containing protein</fullName>
    </recommendedName>
</protein>
<dbReference type="SUPFAM" id="SSF55781">
    <property type="entry name" value="GAF domain-like"/>
    <property type="match status" value="1"/>
</dbReference>
<dbReference type="GO" id="GO:0006355">
    <property type="term" value="P:regulation of DNA-templated transcription"/>
    <property type="evidence" value="ECO:0007669"/>
    <property type="project" value="InterPro"/>
</dbReference>
<dbReference type="Proteomes" id="UP000185544">
    <property type="component" value="Chromosome"/>
</dbReference>
<dbReference type="InterPro" id="IPR021153">
    <property type="entry name" value="HrcA_C"/>
</dbReference>
<evidence type="ECO:0000313" key="2">
    <source>
        <dbReference type="EMBL" id="APR99899.1"/>
    </source>
</evidence>
<dbReference type="KEGG" id="pabo:BCY86_03800"/>
<keyword evidence="3" id="KW-1185">Reference proteome</keyword>
<dbReference type="Gene3D" id="3.30.450.40">
    <property type="match status" value="1"/>
</dbReference>
<evidence type="ECO:0000259" key="1">
    <source>
        <dbReference type="Pfam" id="PF01628"/>
    </source>
</evidence>
<evidence type="ECO:0000313" key="3">
    <source>
        <dbReference type="Proteomes" id="UP000185544"/>
    </source>
</evidence>
<dbReference type="STRING" id="1882918.BCY86_03800"/>
<dbReference type="AlphaFoldDB" id="A0A1L6MWG4"/>
<dbReference type="Pfam" id="PF01628">
    <property type="entry name" value="HrcA"/>
    <property type="match status" value="1"/>
</dbReference>
<gene>
    <name evidence="2" type="ORF">BCY86_03800</name>
</gene>
<proteinExistence type="predicted"/>
<dbReference type="GO" id="GO:0003677">
    <property type="term" value="F:DNA binding"/>
    <property type="evidence" value="ECO:0007669"/>
    <property type="project" value="InterPro"/>
</dbReference>
<feature type="domain" description="Heat-inducible transcription repressor HrcA C-terminal" evidence="1">
    <location>
        <begin position="2"/>
        <end position="57"/>
    </location>
</feature>
<reference evidence="2 3" key="1">
    <citation type="submission" date="2016-08" db="EMBL/GenBank/DDBJ databases">
        <title>Identification and validation of antigenic proteins from Pajaroellobacter abortibovis using de-novo genome sequence assembly and reverse vaccinology.</title>
        <authorList>
            <person name="Welly B.T."/>
            <person name="Miller M.R."/>
            <person name="Stott J.L."/>
            <person name="Blanchard M.T."/>
            <person name="Islas-Trejo A.D."/>
            <person name="O'Rourke S.M."/>
            <person name="Young A.E."/>
            <person name="Medrano J.F."/>
            <person name="Van Eenennaam A.L."/>
        </authorList>
    </citation>
    <scope>NUCLEOTIDE SEQUENCE [LARGE SCALE GENOMIC DNA]</scope>
    <source>
        <strain evidence="2 3">BTF92-0548A/99-0131</strain>
    </source>
</reference>
<accession>A0A1L6MWG4</accession>
<name>A0A1L6MWG4_9BACT</name>
<organism evidence="2 3">
    <name type="scientific">Pajaroellobacter abortibovis</name>
    <dbReference type="NCBI Taxonomy" id="1882918"/>
    <lineage>
        <taxon>Bacteria</taxon>
        <taxon>Pseudomonadati</taxon>
        <taxon>Myxococcota</taxon>
        <taxon>Polyangia</taxon>
        <taxon>Polyangiales</taxon>
        <taxon>Polyangiaceae</taxon>
    </lineage>
</organism>
<dbReference type="InterPro" id="IPR029016">
    <property type="entry name" value="GAF-like_dom_sf"/>
</dbReference>